<comment type="caution">
    <text evidence="8">The sequence shown here is derived from an EMBL/GenBank/DDBJ whole genome shotgun (WGS) entry which is preliminary data.</text>
</comment>
<dbReference type="InterPro" id="IPR029787">
    <property type="entry name" value="Nucleotide_cyclase"/>
</dbReference>
<dbReference type="PANTHER" id="PTHR43336">
    <property type="entry name" value="OXYGEN SENSOR HISTIDINE KINASE RESPONSE REGULATOR DEVS/DOSS"/>
    <property type="match status" value="1"/>
</dbReference>
<dbReference type="EMBL" id="BRYB01006655">
    <property type="protein sequence ID" value="GMI54369.1"/>
    <property type="molecule type" value="Genomic_DNA"/>
</dbReference>
<keyword evidence="3 6" id="KW-1133">Transmembrane helix</keyword>
<feature type="region of interest" description="Disordered" evidence="5">
    <location>
        <begin position="125"/>
        <end position="146"/>
    </location>
</feature>
<protein>
    <recommendedName>
        <fullName evidence="7">Guanylate cyclase domain-containing protein</fullName>
    </recommendedName>
</protein>
<evidence type="ECO:0000313" key="9">
    <source>
        <dbReference type="Proteomes" id="UP001165060"/>
    </source>
</evidence>
<dbReference type="CDD" id="cd07302">
    <property type="entry name" value="CHD"/>
    <property type="match status" value="1"/>
</dbReference>
<dbReference type="Pfam" id="PF00211">
    <property type="entry name" value="Guanylate_cyc"/>
    <property type="match status" value="1"/>
</dbReference>
<comment type="subcellular location">
    <subcellularLocation>
        <location evidence="1">Membrane</location>
        <topology evidence="1">Multi-pass membrane protein</topology>
    </subcellularLocation>
</comment>
<dbReference type="Gene3D" id="1.20.120.350">
    <property type="entry name" value="Voltage-gated potassium channels. Chain C"/>
    <property type="match status" value="1"/>
</dbReference>
<keyword evidence="9" id="KW-1185">Reference proteome</keyword>
<evidence type="ECO:0000256" key="6">
    <source>
        <dbReference type="SAM" id="Phobius"/>
    </source>
</evidence>
<dbReference type="Proteomes" id="UP001165060">
    <property type="component" value="Unassembled WGS sequence"/>
</dbReference>
<dbReference type="Gene3D" id="3.30.70.1230">
    <property type="entry name" value="Nucleotide cyclase"/>
    <property type="match status" value="1"/>
</dbReference>
<proteinExistence type="predicted"/>
<keyword evidence="2 6" id="KW-0812">Transmembrane</keyword>
<feature type="compositionally biased region" description="Basic and acidic residues" evidence="5">
    <location>
        <begin position="131"/>
        <end position="145"/>
    </location>
</feature>
<evidence type="ECO:0000313" key="8">
    <source>
        <dbReference type="EMBL" id="GMI54369.1"/>
    </source>
</evidence>
<evidence type="ECO:0000256" key="1">
    <source>
        <dbReference type="ARBA" id="ARBA00004141"/>
    </source>
</evidence>
<dbReference type="InterPro" id="IPR027359">
    <property type="entry name" value="Volt_channel_dom_sf"/>
</dbReference>
<dbReference type="SUPFAM" id="SSF55073">
    <property type="entry name" value="Nucleotide cyclase"/>
    <property type="match status" value="1"/>
</dbReference>
<reference evidence="8 9" key="1">
    <citation type="journal article" date="2023" name="Commun. Biol.">
        <title>Genome analysis of Parmales, the sister group of diatoms, reveals the evolutionary specialization of diatoms from phago-mixotrophs to photoautotrophs.</title>
        <authorList>
            <person name="Ban H."/>
            <person name="Sato S."/>
            <person name="Yoshikawa S."/>
            <person name="Yamada K."/>
            <person name="Nakamura Y."/>
            <person name="Ichinomiya M."/>
            <person name="Sato N."/>
            <person name="Blanc-Mathieu R."/>
            <person name="Endo H."/>
            <person name="Kuwata A."/>
            <person name="Ogata H."/>
        </authorList>
    </citation>
    <scope>NUCLEOTIDE SEQUENCE [LARGE SCALE GENOMIC DNA]</scope>
</reference>
<evidence type="ECO:0000259" key="7">
    <source>
        <dbReference type="PROSITE" id="PS50125"/>
    </source>
</evidence>
<dbReference type="SMART" id="SM00044">
    <property type="entry name" value="CYCc"/>
    <property type="match status" value="1"/>
</dbReference>
<evidence type="ECO:0000256" key="3">
    <source>
        <dbReference type="ARBA" id="ARBA00022989"/>
    </source>
</evidence>
<feature type="transmembrane region" description="Helical" evidence="6">
    <location>
        <begin position="176"/>
        <end position="198"/>
    </location>
</feature>
<sequence>MNQTEGSKESDGPVQWTCLFIMLVFMSELVLLSYSKEDYFLKDTYFWLDFLACVSLVGDIPASIVTFMIPSGMVAAKAGRAGRAARAGTRAGRIVRLVRLTRLMRLTKLVRIGRIYAAVADNDSDGEADEETKATSEERRKDSSSLRRRLTLDNLTKSMKKDGNNMMGKNTLAASMMEITISKVIVGVLFMLFFISLIETSEADRSYTMSLAQIKQGRDFMLASGADETIVDETVRELAEQYIVDQPNCIFLKVNEAVYLDSWDLHNHKRIKEVSTFFVPDRLSFSGEPNEIDVVGVEAWFDEKAAEDEAASQSITTTSFVIGLLGGWMFLFHKHAKKFSAKIAQPLRVIAKDMSRVSRLEFHDEKQLNSNMVEIQYIQSAFFKMKNAISSFSKYVPREIVMNMTLHHKMARLGVMPREISIFFSDIANFTTICEQLAPNEVLKVLSEYFTAMSKIIVETQGILLEFIGDAILAIWNAPEDVPRHACAAIEATLQMQYELVKLREQWTSQGYPEIHIRCGLHTDQVFVGNLGAPERMKYGVMGDGVNLASRLEELNKRYGTKVLISDKTYACQDVQDKFYLRHVDKVVVKGRSKGTDLYEVVGFNGVVGDDLKISDKEKQFCRKYKTGMDLYFMQKFEEAYDVFDEAKNIKAQDDDDTSCLLLMSRCQKFTDDPPGDTWDGCCILTSK</sequence>
<keyword evidence="4 6" id="KW-0472">Membrane</keyword>
<dbReference type="InterPro" id="IPR001054">
    <property type="entry name" value="A/G_cyclase"/>
</dbReference>
<evidence type="ECO:0000256" key="4">
    <source>
        <dbReference type="ARBA" id="ARBA00023136"/>
    </source>
</evidence>
<feature type="transmembrane region" description="Helical" evidence="6">
    <location>
        <begin position="12"/>
        <end position="34"/>
    </location>
</feature>
<accession>A0ABQ6NB51</accession>
<gene>
    <name evidence="8" type="ORF">TeGR_g9774</name>
</gene>
<dbReference type="PROSITE" id="PS50125">
    <property type="entry name" value="GUANYLATE_CYCLASE_2"/>
    <property type="match status" value="1"/>
</dbReference>
<evidence type="ECO:0000256" key="2">
    <source>
        <dbReference type="ARBA" id="ARBA00022692"/>
    </source>
</evidence>
<name>A0ABQ6NB51_9STRA</name>
<feature type="transmembrane region" description="Helical" evidence="6">
    <location>
        <begin position="46"/>
        <end position="69"/>
    </location>
</feature>
<feature type="domain" description="Guanylate cyclase" evidence="7">
    <location>
        <begin position="421"/>
        <end position="553"/>
    </location>
</feature>
<evidence type="ECO:0000256" key="5">
    <source>
        <dbReference type="SAM" id="MobiDB-lite"/>
    </source>
</evidence>
<organism evidence="8 9">
    <name type="scientific">Tetraparma gracilis</name>
    <dbReference type="NCBI Taxonomy" id="2962635"/>
    <lineage>
        <taxon>Eukaryota</taxon>
        <taxon>Sar</taxon>
        <taxon>Stramenopiles</taxon>
        <taxon>Ochrophyta</taxon>
        <taxon>Bolidophyceae</taxon>
        <taxon>Parmales</taxon>
        <taxon>Triparmaceae</taxon>
        <taxon>Tetraparma</taxon>
    </lineage>
</organism>
<dbReference type="PANTHER" id="PTHR43336:SF3">
    <property type="entry name" value="GUANYLATE CYCLASE DOMAIN-CONTAINING PROTEIN"/>
    <property type="match status" value="1"/>
</dbReference>